<dbReference type="GO" id="GO:0030677">
    <property type="term" value="C:ribonuclease P complex"/>
    <property type="evidence" value="ECO:0007669"/>
    <property type="project" value="InterPro"/>
</dbReference>
<name>A0A7D9E775_PARCT</name>
<comment type="subcellular location">
    <subcellularLocation>
        <location evidence="6">Nucleus</location>
        <location evidence="6">Nucleolus</location>
    </subcellularLocation>
</comment>
<gene>
    <name evidence="8" type="ORF">PACLA_8A077016</name>
</gene>
<dbReference type="InterPro" id="IPR002759">
    <property type="entry name" value="Pop5/Rpp14/Rnp2-like"/>
</dbReference>
<dbReference type="PANTHER" id="PTHR48414">
    <property type="entry name" value="POP5 HOMOLOG, RIBONUCLEASE P_MRP SUBUNIT"/>
    <property type="match status" value="1"/>
</dbReference>
<keyword evidence="3 6" id="KW-0819">tRNA processing</keyword>
<feature type="compositionally biased region" description="Basic and acidic residues" evidence="7">
    <location>
        <begin position="146"/>
        <end position="165"/>
    </location>
</feature>
<comment type="similarity">
    <text evidence="1 6">Belongs to the eukaryotic/archaeal RNase P protein component 2 family.</text>
</comment>
<dbReference type="OrthoDB" id="24745at2759"/>
<comment type="function">
    <text evidence="6">Component of ribonuclease P, a protein complex that generates mature tRNA molecules by cleaving their 5'-ends.</text>
</comment>
<dbReference type="Gene3D" id="3.30.70.3250">
    <property type="entry name" value="Ribonuclease P, Pop5 subunit"/>
    <property type="match status" value="1"/>
</dbReference>
<dbReference type="GO" id="GO:0005730">
    <property type="term" value="C:nucleolus"/>
    <property type="evidence" value="ECO:0007669"/>
    <property type="project" value="UniProtKB-SubCell"/>
</dbReference>
<sequence>MVRLKSRYLLMEIRFEDGLVDQSLSSSTVYHDILRSVENTYGDYGFGCIKMSFKVKYVNPFTGVVFVKCSRDYYRMLWHAVTFLKEVNGRQCSMNTLHLAGTINSCQRFLVKHNKKQLRKMLAQCKTPAEKGKISKMLKQLPSAKSMEDEKKKRQGDLALKHLTG</sequence>
<evidence type="ECO:0000256" key="1">
    <source>
        <dbReference type="ARBA" id="ARBA00010800"/>
    </source>
</evidence>
<feature type="region of interest" description="Disordered" evidence="7">
    <location>
        <begin position="142"/>
        <end position="165"/>
    </location>
</feature>
<evidence type="ECO:0000256" key="3">
    <source>
        <dbReference type="ARBA" id="ARBA00022694"/>
    </source>
</evidence>
<keyword evidence="9" id="KW-1185">Reference proteome</keyword>
<keyword evidence="2" id="KW-0698">rRNA processing</keyword>
<dbReference type="GO" id="GO:0033204">
    <property type="term" value="F:ribonuclease P RNA binding"/>
    <property type="evidence" value="ECO:0007669"/>
    <property type="project" value="InterPro"/>
</dbReference>
<dbReference type="Pfam" id="PF01900">
    <property type="entry name" value="RNase_P_Rpp14"/>
    <property type="match status" value="1"/>
</dbReference>
<evidence type="ECO:0000256" key="2">
    <source>
        <dbReference type="ARBA" id="ARBA00022552"/>
    </source>
</evidence>
<dbReference type="InterPro" id="IPR038085">
    <property type="entry name" value="Rnp2-like_sf"/>
</dbReference>
<evidence type="ECO:0000256" key="4">
    <source>
        <dbReference type="ARBA" id="ARBA00023242"/>
    </source>
</evidence>
<reference evidence="8" key="1">
    <citation type="submission" date="2020-04" db="EMBL/GenBank/DDBJ databases">
        <authorList>
            <person name="Alioto T."/>
            <person name="Alioto T."/>
            <person name="Gomez Garrido J."/>
        </authorList>
    </citation>
    <scope>NUCLEOTIDE SEQUENCE</scope>
    <source>
        <strain evidence="8">A484AB</strain>
    </source>
</reference>
<evidence type="ECO:0000313" key="8">
    <source>
        <dbReference type="EMBL" id="CAB4001836.1"/>
    </source>
</evidence>
<proteinExistence type="inferred from homology"/>
<comment type="caution">
    <text evidence="8">The sequence shown here is derived from an EMBL/GenBank/DDBJ whole genome shotgun (WGS) entry which is preliminary data.</text>
</comment>
<keyword evidence="4 6" id="KW-0539">Nucleus</keyword>
<evidence type="ECO:0000256" key="6">
    <source>
        <dbReference type="PIRNR" id="PIRNR023803"/>
    </source>
</evidence>
<organism evidence="8 9">
    <name type="scientific">Paramuricea clavata</name>
    <name type="common">Red gorgonian</name>
    <name type="synonym">Violescent sea-whip</name>
    <dbReference type="NCBI Taxonomy" id="317549"/>
    <lineage>
        <taxon>Eukaryota</taxon>
        <taxon>Metazoa</taxon>
        <taxon>Cnidaria</taxon>
        <taxon>Anthozoa</taxon>
        <taxon>Octocorallia</taxon>
        <taxon>Malacalcyonacea</taxon>
        <taxon>Plexauridae</taxon>
        <taxon>Paramuricea</taxon>
    </lineage>
</organism>
<evidence type="ECO:0000256" key="7">
    <source>
        <dbReference type="SAM" id="MobiDB-lite"/>
    </source>
</evidence>
<accession>A0A7D9E775</accession>
<dbReference type="Proteomes" id="UP001152795">
    <property type="component" value="Unassembled WGS sequence"/>
</dbReference>
<dbReference type="InterPro" id="IPR016819">
    <property type="entry name" value="RNase_P/MRP_POP5"/>
</dbReference>
<dbReference type="PIRSF" id="PIRSF023803">
    <property type="entry name" value="Ribonuclease_P_prd"/>
    <property type="match status" value="1"/>
</dbReference>
<dbReference type="PANTHER" id="PTHR48414:SF1">
    <property type="entry name" value="POP5 HOMOLOG, RIBONUCLEASE P_MRP SUBUNIT"/>
    <property type="match status" value="1"/>
</dbReference>
<evidence type="ECO:0000313" key="9">
    <source>
        <dbReference type="Proteomes" id="UP001152795"/>
    </source>
</evidence>
<dbReference type="EMBL" id="CACRXK020004190">
    <property type="protein sequence ID" value="CAB4001836.1"/>
    <property type="molecule type" value="Genomic_DNA"/>
</dbReference>
<dbReference type="GO" id="GO:0006364">
    <property type="term" value="P:rRNA processing"/>
    <property type="evidence" value="ECO:0007669"/>
    <property type="project" value="UniProtKB-KW"/>
</dbReference>
<dbReference type="AlphaFoldDB" id="A0A7D9E775"/>
<protein>
    <recommendedName>
        <fullName evidence="5 6">Ribonuclease P/MRP protein subunit POP5</fullName>
    </recommendedName>
</protein>
<dbReference type="GO" id="GO:0001682">
    <property type="term" value="P:tRNA 5'-leader removal"/>
    <property type="evidence" value="ECO:0007669"/>
    <property type="project" value="InterPro"/>
</dbReference>
<dbReference type="SUPFAM" id="SSF160350">
    <property type="entry name" value="Rnp2-like"/>
    <property type="match status" value="1"/>
</dbReference>
<evidence type="ECO:0000256" key="5">
    <source>
        <dbReference type="ARBA" id="ARBA00044198"/>
    </source>
</evidence>